<evidence type="ECO:0000313" key="2">
    <source>
        <dbReference type="EMBL" id="GAG04387.1"/>
    </source>
</evidence>
<feature type="domain" description="Methionyl-tRNA synthetase anticodon-binding" evidence="1">
    <location>
        <begin position="12"/>
        <end position="148"/>
    </location>
</feature>
<gene>
    <name evidence="2" type="ORF">S01H1_44059</name>
</gene>
<dbReference type="AlphaFoldDB" id="X0UYX4"/>
<dbReference type="GO" id="GO:0006431">
    <property type="term" value="P:methionyl-tRNA aminoacylation"/>
    <property type="evidence" value="ECO:0007669"/>
    <property type="project" value="TreeGrafter"/>
</dbReference>
<accession>X0UYX4</accession>
<name>X0UYX4_9ZZZZ</name>
<dbReference type="EMBL" id="BARS01028089">
    <property type="protein sequence ID" value="GAG04387.1"/>
    <property type="molecule type" value="Genomic_DNA"/>
</dbReference>
<dbReference type="InterPro" id="IPR023458">
    <property type="entry name" value="Met-tRNA_ligase_1"/>
</dbReference>
<dbReference type="Gene3D" id="1.10.730.10">
    <property type="entry name" value="Isoleucyl-tRNA Synthetase, Domain 1"/>
    <property type="match status" value="1"/>
</dbReference>
<dbReference type="InterPro" id="IPR009080">
    <property type="entry name" value="tRNAsynth_Ia_anticodon-bd"/>
</dbReference>
<dbReference type="GO" id="GO:0005524">
    <property type="term" value="F:ATP binding"/>
    <property type="evidence" value="ECO:0007669"/>
    <property type="project" value="InterPro"/>
</dbReference>
<dbReference type="InterPro" id="IPR041872">
    <property type="entry name" value="Anticodon_Met"/>
</dbReference>
<feature type="non-terminal residue" evidence="2">
    <location>
        <position position="1"/>
    </location>
</feature>
<protein>
    <recommendedName>
        <fullName evidence="1">Methionyl-tRNA synthetase anticodon-binding domain-containing protein</fullName>
    </recommendedName>
</protein>
<organism evidence="2">
    <name type="scientific">marine sediment metagenome</name>
    <dbReference type="NCBI Taxonomy" id="412755"/>
    <lineage>
        <taxon>unclassified sequences</taxon>
        <taxon>metagenomes</taxon>
        <taxon>ecological metagenomes</taxon>
    </lineage>
</organism>
<sequence length="157" mass="17494">TYRNFEGGVLEPGELDESSQGIIDKARETLNNMDRLLGQCHFKQAIMAGMALAQETNRYLDGKSPWKTIKEDRAAAGTALYVALCALSGLRTALYPFLPFSSQQLHRLLGFDGEVKDDGWELRLPPAGQKLLEPKPLFSKLDDKLVEEETAWLGKPD</sequence>
<comment type="caution">
    <text evidence="2">The sequence shown here is derived from an EMBL/GenBank/DDBJ whole genome shotgun (WGS) entry which is preliminary data.</text>
</comment>
<evidence type="ECO:0000259" key="1">
    <source>
        <dbReference type="Pfam" id="PF19303"/>
    </source>
</evidence>
<dbReference type="SUPFAM" id="SSF47323">
    <property type="entry name" value="Anticodon-binding domain of a subclass of class I aminoacyl-tRNA synthetases"/>
    <property type="match status" value="1"/>
</dbReference>
<dbReference type="GO" id="GO:0005829">
    <property type="term" value="C:cytosol"/>
    <property type="evidence" value="ECO:0007669"/>
    <property type="project" value="TreeGrafter"/>
</dbReference>
<dbReference type="PANTHER" id="PTHR45765:SF1">
    <property type="entry name" value="METHIONINE--TRNA LIGASE, CYTOPLASMIC"/>
    <property type="match status" value="1"/>
</dbReference>
<dbReference type="GO" id="GO:0004825">
    <property type="term" value="F:methionine-tRNA ligase activity"/>
    <property type="evidence" value="ECO:0007669"/>
    <property type="project" value="InterPro"/>
</dbReference>
<dbReference type="Pfam" id="PF19303">
    <property type="entry name" value="Anticodon_3"/>
    <property type="match status" value="1"/>
</dbReference>
<reference evidence="2" key="1">
    <citation type="journal article" date="2014" name="Front. Microbiol.">
        <title>High frequency of phylogenetically diverse reductive dehalogenase-homologous genes in deep subseafloor sedimentary metagenomes.</title>
        <authorList>
            <person name="Kawai M."/>
            <person name="Futagami T."/>
            <person name="Toyoda A."/>
            <person name="Takaki Y."/>
            <person name="Nishi S."/>
            <person name="Hori S."/>
            <person name="Arai W."/>
            <person name="Tsubouchi T."/>
            <person name="Morono Y."/>
            <person name="Uchiyama I."/>
            <person name="Ito T."/>
            <person name="Fujiyama A."/>
            <person name="Inagaki F."/>
            <person name="Takami H."/>
        </authorList>
    </citation>
    <scope>NUCLEOTIDE SEQUENCE</scope>
    <source>
        <strain evidence="2">Expedition CK06-06</strain>
    </source>
</reference>
<dbReference type="PANTHER" id="PTHR45765">
    <property type="entry name" value="METHIONINE--TRNA LIGASE"/>
    <property type="match status" value="1"/>
</dbReference>
<proteinExistence type="predicted"/>